<evidence type="ECO:0000256" key="1">
    <source>
        <dbReference type="SAM" id="MobiDB-lite"/>
    </source>
</evidence>
<dbReference type="Gene3D" id="2.60.120.650">
    <property type="entry name" value="Cupin"/>
    <property type="match status" value="1"/>
</dbReference>
<dbReference type="SMART" id="SM00256">
    <property type="entry name" value="FBOX"/>
    <property type="match status" value="1"/>
</dbReference>
<keyword evidence="5" id="KW-1185">Reference proteome</keyword>
<protein>
    <submittedName>
        <fullName evidence="4">F-box protein At5g06550</fullName>
    </submittedName>
</protein>
<evidence type="ECO:0000259" key="2">
    <source>
        <dbReference type="PROSITE" id="PS50181"/>
    </source>
</evidence>
<dbReference type="InterPro" id="IPR036047">
    <property type="entry name" value="F-box-like_dom_sf"/>
</dbReference>
<accession>A0A0U1LYD5</accession>
<dbReference type="PROSITE" id="PS50181">
    <property type="entry name" value="FBOX"/>
    <property type="match status" value="1"/>
</dbReference>
<evidence type="ECO:0000313" key="5">
    <source>
        <dbReference type="Proteomes" id="UP000054383"/>
    </source>
</evidence>
<feature type="region of interest" description="Disordered" evidence="1">
    <location>
        <begin position="461"/>
        <end position="501"/>
    </location>
</feature>
<dbReference type="OMA" id="WPAYKNW"/>
<dbReference type="AlphaFoldDB" id="A0A0U1LYD5"/>
<dbReference type="Pfam" id="PF12937">
    <property type="entry name" value="F-box-like"/>
    <property type="match status" value="1"/>
</dbReference>
<dbReference type="Gene3D" id="1.20.1280.50">
    <property type="match status" value="1"/>
</dbReference>
<dbReference type="OrthoDB" id="424465at2759"/>
<dbReference type="PANTHER" id="PTHR12480:SF21">
    <property type="entry name" value="JMJC DOMAIN-CONTAINING PROTEIN 8"/>
    <property type="match status" value="1"/>
</dbReference>
<dbReference type="SUPFAM" id="SSF81383">
    <property type="entry name" value="F-box domain"/>
    <property type="match status" value="1"/>
</dbReference>
<proteinExistence type="predicted"/>
<dbReference type="SUPFAM" id="SSF51197">
    <property type="entry name" value="Clavaminate synthase-like"/>
    <property type="match status" value="1"/>
</dbReference>
<dbReference type="InterPro" id="IPR001810">
    <property type="entry name" value="F-box_dom"/>
</dbReference>
<name>A0A0U1LYD5_TALIS</name>
<dbReference type="EMBL" id="CVMT01000004">
    <property type="protein sequence ID" value="CRG88338.1"/>
    <property type="molecule type" value="Genomic_DNA"/>
</dbReference>
<dbReference type="STRING" id="28573.A0A0U1LYD5"/>
<evidence type="ECO:0000259" key="3">
    <source>
        <dbReference type="PROSITE" id="PS51184"/>
    </source>
</evidence>
<sequence>MAAAEALSREQSGIHQEEAIDSLDQTDAGDAVPCHPLGVKPSGNALVAASNLRDALASLGALADEVILMILELLDPSSLLKLGRTCKALYAFTRSEDIWKTLLIRDSRKSFEWQGSWRATFLNLAPSQVPVVDCANLFSDTLHRPFYCAHVSLDPFVTGIPSRNQITRLKDLSPEEFQESWTDRPFVLTEPVKEWPVYKQWSTDELIEKHRNTLFRAEAVDWPLKTYVDYMKNNADESPLYLFDRDFVSKMNIKVGPHADVPGAAYWPPPCFGEDLFAVLESDRPDSRWLIIGPERSGSTFHKDPNATSAWNAVLRGSKYWIMFPSSSKLPPPPGVYVSADQSEVTSPLSIAEWLLGFHAEARRTPGCVEDICGEGEVLHVPSGWWHLVVNLEPSIAITQNFVPKAHLTAALDFLQNKADQVSGFRKNVEDPYDRFVEELRQRHPELLDKALHDLEKQREGKKRKWDEIVHGKVDDEENANSTSGGFSFGFGGDDSDVEVP</sequence>
<feature type="compositionally biased region" description="Basic and acidic residues" evidence="1">
    <location>
        <begin position="461"/>
        <end position="474"/>
    </location>
</feature>
<evidence type="ECO:0000313" key="4">
    <source>
        <dbReference type="EMBL" id="CRG88338.1"/>
    </source>
</evidence>
<dbReference type="GO" id="GO:0000987">
    <property type="term" value="F:cis-regulatory region sequence-specific DNA binding"/>
    <property type="evidence" value="ECO:0007669"/>
    <property type="project" value="TreeGrafter"/>
</dbReference>
<dbReference type="SMART" id="SM00558">
    <property type="entry name" value="JmjC"/>
    <property type="match status" value="1"/>
</dbReference>
<gene>
    <name evidence="4" type="ORF">PISL3812_05368</name>
</gene>
<feature type="domain" description="F-box" evidence="2">
    <location>
        <begin position="56"/>
        <end position="102"/>
    </location>
</feature>
<dbReference type="InterPro" id="IPR041667">
    <property type="entry name" value="Cupin_8"/>
</dbReference>
<dbReference type="PROSITE" id="PS51184">
    <property type="entry name" value="JMJC"/>
    <property type="match status" value="1"/>
</dbReference>
<feature type="domain" description="JmjC" evidence="3">
    <location>
        <begin position="257"/>
        <end position="419"/>
    </location>
</feature>
<organism evidence="4 5">
    <name type="scientific">Talaromyces islandicus</name>
    <name type="common">Penicillium islandicum</name>
    <dbReference type="NCBI Taxonomy" id="28573"/>
    <lineage>
        <taxon>Eukaryota</taxon>
        <taxon>Fungi</taxon>
        <taxon>Dikarya</taxon>
        <taxon>Ascomycota</taxon>
        <taxon>Pezizomycotina</taxon>
        <taxon>Eurotiomycetes</taxon>
        <taxon>Eurotiomycetidae</taxon>
        <taxon>Eurotiales</taxon>
        <taxon>Trichocomaceae</taxon>
        <taxon>Talaromyces</taxon>
        <taxon>Talaromyces sect. Islandici</taxon>
    </lineage>
</organism>
<reference evidence="4 5" key="1">
    <citation type="submission" date="2015-04" db="EMBL/GenBank/DDBJ databases">
        <authorList>
            <person name="Syromyatnikov M.Y."/>
            <person name="Popov V.N."/>
        </authorList>
    </citation>
    <scope>NUCLEOTIDE SEQUENCE [LARGE SCALE GENOMIC DNA]</scope>
    <source>
        <strain evidence="4">WF-38-12</strain>
    </source>
</reference>
<dbReference type="InterPro" id="IPR003347">
    <property type="entry name" value="JmjC_dom"/>
</dbReference>
<dbReference type="PANTHER" id="PTHR12480">
    <property type="entry name" value="ARGININE DEMETHYLASE AND LYSYL-HYDROXYLASE JMJD"/>
    <property type="match status" value="1"/>
</dbReference>
<dbReference type="GO" id="GO:0005634">
    <property type="term" value="C:nucleus"/>
    <property type="evidence" value="ECO:0007669"/>
    <property type="project" value="TreeGrafter"/>
</dbReference>
<dbReference type="Pfam" id="PF13621">
    <property type="entry name" value="Cupin_8"/>
    <property type="match status" value="1"/>
</dbReference>
<dbReference type="InterPro" id="IPR050910">
    <property type="entry name" value="JMJD6_ArgDemeth/LysHydrox"/>
</dbReference>
<dbReference type="Proteomes" id="UP000054383">
    <property type="component" value="Unassembled WGS sequence"/>
</dbReference>